<dbReference type="Pfam" id="PF01344">
    <property type="entry name" value="Kelch_1"/>
    <property type="match status" value="2"/>
</dbReference>
<organism evidence="5 6">
    <name type="scientific">Eragrostis curvula</name>
    <name type="common">weeping love grass</name>
    <dbReference type="NCBI Taxonomy" id="38414"/>
    <lineage>
        <taxon>Eukaryota</taxon>
        <taxon>Viridiplantae</taxon>
        <taxon>Streptophyta</taxon>
        <taxon>Embryophyta</taxon>
        <taxon>Tracheophyta</taxon>
        <taxon>Spermatophyta</taxon>
        <taxon>Magnoliopsida</taxon>
        <taxon>Liliopsida</taxon>
        <taxon>Poales</taxon>
        <taxon>Poaceae</taxon>
        <taxon>PACMAD clade</taxon>
        <taxon>Chloridoideae</taxon>
        <taxon>Eragrostideae</taxon>
        <taxon>Eragrostidinae</taxon>
        <taxon>Eragrostis</taxon>
    </lineage>
</organism>
<dbReference type="Pfam" id="PF00646">
    <property type="entry name" value="F-box"/>
    <property type="match status" value="1"/>
</dbReference>
<proteinExistence type="predicted"/>
<feature type="non-terminal residue" evidence="5">
    <location>
        <position position="1"/>
    </location>
</feature>
<evidence type="ECO:0000256" key="3">
    <source>
        <dbReference type="SAM" id="MobiDB-lite"/>
    </source>
</evidence>
<dbReference type="PANTHER" id="PTHR46344:SF26">
    <property type="entry name" value="F-BOX DOMAIN-CONTAINING PROTEIN"/>
    <property type="match status" value="1"/>
</dbReference>
<keyword evidence="6" id="KW-1185">Reference proteome</keyword>
<feature type="region of interest" description="Disordered" evidence="3">
    <location>
        <begin position="80"/>
        <end position="109"/>
    </location>
</feature>
<dbReference type="InterPro" id="IPR015915">
    <property type="entry name" value="Kelch-typ_b-propeller"/>
</dbReference>
<evidence type="ECO:0000256" key="1">
    <source>
        <dbReference type="ARBA" id="ARBA00022441"/>
    </source>
</evidence>
<feature type="compositionally biased region" description="Polar residues" evidence="3">
    <location>
        <begin position="29"/>
        <end position="39"/>
    </location>
</feature>
<dbReference type="InterPro" id="IPR001810">
    <property type="entry name" value="F-box_dom"/>
</dbReference>
<dbReference type="SMART" id="SM00612">
    <property type="entry name" value="Kelch"/>
    <property type="match status" value="1"/>
</dbReference>
<reference evidence="5 6" key="1">
    <citation type="journal article" date="2019" name="Sci. Rep.">
        <title>A high-quality genome of Eragrostis curvula grass provides insights into Poaceae evolution and supports new strategies to enhance forage quality.</title>
        <authorList>
            <person name="Carballo J."/>
            <person name="Santos B.A.C.M."/>
            <person name="Zappacosta D."/>
            <person name="Garbus I."/>
            <person name="Selva J.P."/>
            <person name="Gallo C.A."/>
            <person name="Diaz A."/>
            <person name="Albertini E."/>
            <person name="Caccamo M."/>
            <person name="Echenique V."/>
        </authorList>
    </citation>
    <scope>NUCLEOTIDE SEQUENCE [LARGE SCALE GENOMIC DNA]</scope>
    <source>
        <strain evidence="6">cv. Victoria</strain>
        <tissue evidence="5">Leaf</tissue>
    </source>
</reference>
<feature type="compositionally biased region" description="Polar residues" evidence="3">
    <location>
        <begin position="1"/>
        <end position="10"/>
    </location>
</feature>
<keyword evidence="2" id="KW-0677">Repeat</keyword>
<dbReference type="SMART" id="SM00256">
    <property type="entry name" value="FBOX"/>
    <property type="match status" value="1"/>
</dbReference>
<dbReference type="PANTHER" id="PTHR46344">
    <property type="entry name" value="OS02G0202900 PROTEIN"/>
    <property type="match status" value="1"/>
</dbReference>
<dbReference type="Proteomes" id="UP000324897">
    <property type="component" value="Chromosome 3"/>
</dbReference>
<dbReference type="SUPFAM" id="SSF117281">
    <property type="entry name" value="Kelch motif"/>
    <property type="match status" value="1"/>
</dbReference>
<accession>A0A5J9TMJ0</accession>
<feature type="region of interest" description="Disordered" evidence="3">
    <location>
        <begin position="1"/>
        <end position="42"/>
    </location>
</feature>
<evidence type="ECO:0000313" key="5">
    <source>
        <dbReference type="EMBL" id="TVU12118.1"/>
    </source>
</evidence>
<dbReference type="Gramene" id="TVU12118">
    <property type="protein sequence ID" value="TVU12118"/>
    <property type="gene ID" value="EJB05_45745"/>
</dbReference>
<feature type="compositionally biased region" description="Polar residues" evidence="3">
    <location>
        <begin position="99"/>
        <end position="109"/>
    </location>
</feature>
<dbReference type="OrthoDB" id="68328at2759"/>
<name>A0A5J9TMJ0_9POAL</name>
<feature type="domain" description="F-box" evidence="4">
    <location>
        <begin position="137"/>
        <end position="176"/>
    </location>
</feature>
<dbReference type="InterPro" id="IPR036047">
    <property type="entry name" value="F-box-like_dom_sf"/>
</dbReference>
<dbReference type="Gene3D" id="2.120.10.80">
    <property type="entry name" value="Kelch-type beta propeller"/>
    <property type="match status" value="1"/>
</dbReference>
<sequence>VIRESSPSSSRRADCLGSPNKTGRAVSPPRSTSVLTTARASPFSAAETLIPSSRHRRRGRYSHQIRAGFSDPQIHLLPTRHQLRPSSAQIRPDPLRSQGRASSLTDDQAPSKQFTVESCPVGGMESASLHTPLIPGLPDEIALICLARVPRRYHNVLRCVSKRWRALLCSEEWLSCRKRNNLDESWIYLICRETGIKCYVLAPDPSSRSLKVMHITQPPCTGRQGISVEVLDKTLFLLGGCSWLNDATDEVYCYDASSSLWSIAAPMPTARCYFVSASLEDKLYVTGGLGLTDKSPNSWDIYDLATNSWCAHKNPMLTPDIVKFIALDDKLVTIHRAAWNRMYFAGIYDPLDRSWRGTENEIARCFSSPTVVVDDTLYMLEQTLGTKLMKWQEDTKEWVMLGRLSDKVTRPPCELVAIGRKIYVIGRGLSVVTIDVDTAARVDGFLVTSSTGPLVEQDLSPERCRVITI</sequence>
<keyword evidence="1" id="KW-0880">Kelch repeat</keyword>
<dbReference type="EMBL" id="RWGY01000039">
    <property type="protein sequence ID" value="TVU12118.1"/>
    <property type="molecule type" value="Genomic_DNA"/>
</dbReference>
<dbReference type="SUPFAM" id="SSF81383">
    <property type="entry name" value="F-box domain"/>
    <property type="match status" value="1"/>
</dbReference>
<gene>
    <name evidence="5" type="ORF">EJB05_45745</name>
</gene>
<dbReference type="InterPro" id="IPR006652">
    <property type="entry name" value="Kelch_1"/>
</dbReference>
<protein>
    <recommendedName>
        <fullName evidence="4">F-box domain-containing protein</fullName>
    </recommendedName>
</protein>
<dbReference type="AlphaFoldDB" id="A0A5J9TMJ0"/>
<comment type="caution">
    <text evidence="5">The sequence shown here is derived from an EMBL/GenBank/DDBJ whole genome shotgun (WGS) entry which is preliminary data.</text>
</comment>
<evidence type="ECO:0000313" key="6">
    <source>
        <dbReference type="Proteomes" id="UP000324897"/>
    </source>
</evidence>
<evidence type="ECO:0000259" key="4">
    <source>
        <dbReference type="SMART" id="SM00256"/>
    </source>
</evidence>
<dbReference type="CDD" id="cd22152">
    <property type="entry name" value="F-box_AtAFR-like"/>
    <property type="match status" value="1"/>
</dbReference>
<evidence type="ECO:0000256" key="2">
    <source>
        <dbReference type="ARBA" id="ARBA00022737"/>
    </source>
</evidence>